<evidence type="ECO:0000313" key="2">
    <source>
        <dbReference type="EMBL" id="CEM31658.1"/>
    </source>
</evidence>
<gene>
    <name evidence="2" type="ORF">Cvel_22645</name>
</gene>
<feature type="region of interest" description="Disordered" evidence="1">
    <location>
        <begin position="745"/>
        <end position="786"/>
    </location>
</feature>
<dbReference type="SUPFAM" id="SSF50978">
    <property type="entry name" value="WD40 repeat-like"/>
    <property type="match status" value="1"/>
</dbReference>
<organism evidence="2">
    <name type="scientific">Chromera velia CCMP2878</name>
    <dbReference type="NCBI Taxonomy" id="1169474"/>
    <lineage>
        <taxon>Eukaryota</taxon>
        <taxon>Sar</taxon>
        <taxon>Alveolata</taxon>
        <taxon>Colpodellida</taxon>
        <taxon>Chromeraceae</taxon>
        <taxon>Chromera</taxon>
    </lineage>
</organism>
<feature type="region of interest" description="Disordered" evidence="1">
    <location>
        <begin position="240"/>
        <end position="268"/>
    </location>
</feature>
<protein>
    <submittedName>
        <fullName evidence="2">Uncharacterized protein</fullName>
    </submittedName>
</protein>
<dbReference type="InterPro" id="IPR036322">
    <property type="entry name" value="WD40_repeat_dom_sf"/>
</dbReference>
<feature type="region of interest" description="Disordered" evidence="1">
    <location>
        <begin position="333"/>
        <end position="375"/>
    </location>
</feature>
<dbReference type="AlphaFoldDB" id="A0A0G4GN86"/>
<proteinExistence type="predicted"/>
<evidence type="ECO:0000256" key="1">
    <source>
        <dbReference type="SAM" id="MobiDB-lite"/>
    </source>
</evidence>
<feature type="region of interest" description="Disordered" evidence="1">
    <location>
        <begin position="670"/>
        <end position="728"/>
    </location>
</feature>
<feature type="compositionally biased region" description="Gly residues" evidence="1">
    <location>
        <begin position="248"/>
        <end position="257"/>
    </location>
</feature>
<feature type="region of interest" description="Disordered" evidence="1">
    <location>
        <begin position="73"/>
        <end position="98"/>
    </location>
</feature>
<name>A0A0G4GN86_9ALVE</name>
<accession>A0A0G4GN86</accession>
<feature type="region of interest" description="Disordered" evidence="1">
    <location>
        <begin position="195"/>
        <end position="214"/>
    </location>
</feature>
<dbReference type="VEuPathDB" id="CryptoDB:Cvel_22645"/>
<reference evidence="2" key="1">
    <citation type="submission" date="2014-11" db="EMBL/GenBank/DDBJ databases">
        <authorList>
            <person name="Otto D Thomas"/>
            <person name="Naeem Raeece"/>
        </authorList>
    </citation>
    <scope>NUCLEOTIDE SEQUENCE</scope>
</reference>
<sequence>MEAAQQESPGIHELLDDDSMRCIFKYACTSNDIGSLLKVDSRLNRLIALDSSVGERVCRETFGVSALPGEFEWEKGGREEEKGGERSEEQEREGRDLVQENLEKNVRAEEGAGGREESMLKSRVGIWEKIGARQRVRERMVCTSPVVVNRKAADTGREKERRYGPLSIHRIVTGACSSTVLRTIPLDSSSFQFSLGGNSNRGKRSEGPEKGGGNLMGGGRLVLFGGSDAVVSGVWLGRNHPPHSVSGRGNGRAGGASRGREGGVGEGEGGDWLFHRKFEPALKVTALDAKWDELNGELTMVAGTSSPCAVFVSRVGLLRRPDACFCQTDGASLEDSQDLGSHRNASASLPPLWQSTEENENGEAEGGGEAVEGRGRGVSHYSSLGGFEVERKKCVGMARLSSMRDLLRGRMEAVSIVDKSSACLAWGTTVELLDLQAERAVCQMRMKDRVRSLAGLPTSGCPLSGSPRTILCSSGDSVSVFDFRQGGSSGEQAGAGSRRVERMGDGGGEVMAVSLAEWTYAAACGDDAVVAVGDLRRLSCKGGGASCSSSSLGGSSSSYASSSNWGSPGSLSLPPVPLADPDVITTGEPFFSSSCSSSPSSSSSTSASSSGSPSSSCASSSSVVHLLRDPGAASFDVVSLCPLSGRVAAGGSGPFVTLWDLKSGRLLSRGEVGRRGGRSRGEGGQTDGGCSLLRPVCADTTLYAPHSPSDSSRSPRRRSSSSSASVWGSGEREFGIGSLYQIGQQAQAGGRGTAGGRENDRYGQNTGRESEWGSAIRSSEHPDISSVEMSPGFLSVATSLGEATLLDFAGS</sequence>
<dbReference type="EMBL" id="CDMZ01001377">
    <property type="protein sequence ID" value="CEM31658.1"/>
    <property type="molecule type" value="Genomic_DNA"/>
</dbReference>
<feature type="region of interest" description="Disordered" evidence="1">
    <location>
        <begin position="594"/>
        <end position="615"/>
    </location>
</feature>